<protein>
    <submittedName>
        <fullName evidence="1">TIGR02281 family clan AA aspartic protease</fullName>
        <ecNumber evidence="1">3.4.23.-</ecNumber>
    </submittedName>
</protein>
<accession>A0ACD4NSR9</accession>
<evidence type="ECO:0000313" key="2">
    <source>
        <dbReference type="Proteomes" id="UP001163223"/>
    </source>
</evidence>
<dbReference type="Proteomes" id="UP001163223">
    <property type="component" value="Chromosome"/>
</dbReference>
<reference evidence="1" key="1">
    <citation type="submission" date="2022-11" db="EMBL/GenBank/DDBJ databases">
        <title>beta-Carotene-producing bacterium, Jeongeuplla avenae sp. nov., alleviates the salt stress of Arabidopsis seedlings.</title>
        <authorList>
            <person name="Jiang L."/>
            <person name="Lee J."/>
        </authorList>
    </citation>
    <scope>NUCLEOTIDE SEQUENCE</scope>
    <source>
        <strain evidence="1">DY_R2A_6</strain>
    </source>
</reference>
<keyword evidence="1" id="KW-0645">Protease</keyword>
<proteinExistence type="predicted"/>
<sequence length="186" mass="20051">MYKALALLAGASMLGLALPSVFDRYLAEMRQEQSETAVSQQRIVEAGVQANRTRAQEATPTYGGRVAEIDVGPSGHFETTANLNGRPVHVLVDTGATYVAISERQARQLGLMLTAGDFKHTARTANGENKVALAVLDRVKIGSVEVRDVEVMVSKGDVLPVTLLGMSFLSKLKRFEVHADTLSLVQ</sequence>
<dbReference type="EC" id="3.4.23.-" evidence="1"/>
<organism evidence="1 2">
    <name type="scientific">Antarcticirhabdus aurantiaca</name>
    <dbReference type="NCBI Taxonomy" id="2606717"/>
    <lineage>
        <taxon>Bacteria</taxon>
        <taxon>Pseudomonadati</taxon>
        <taxon>Pseudomonadota</taxon>
        <taxon>Alphaproteobacteria</taxon>
        <taxon>Hyphomicrobiales</taxon>
        <taxon>Aurantimonadaceae</taxon>
        <taxon>Antarcticirhabdus</taxon>
    </lineage>
</organism>
<keyword evidence="1" id="KW-0378">Hydrolase</keyword>
<name>A0ACD4NSR9_9HYPH</name>
<evidence type="ECO:0000313" key="1">
    <source>
        <dbReference type="EMBL" id="WAJ29969.1"/>
    </source>
</evidence>
<dbReference type="EMBL" id="CP113520">
    <property type="protein sequence ID" value="WAJ29969.1"/>
    <property type="molecule type" value="Genomic_DNA"/>
</dbReference>
<keyword evidence="2" id="KW-1185">Reference proteome</keyword>
<gene>
    <name evidence="1" type="ORF">OXU80_07095</name>
</gene>